<evidence type="ECO:0000313" key="8">
    <source>
        <dbReference type="Proteomes" id="UP001632038"/>
    </source>
</evidence>
<evidence type="ECO:0000256" key="1">
    <source>
        <dbReference type="ARBA" id="ARBA00022723"/>
    </source>
</evidence>
<dbReference type="PANTHER" id="PTHR33304">
    <property type="match status" value="1"/>
</dbReference>
<dbReference type="Gene3D" id="3.30.40.10">
    <property type="entry name" value="Zinc/RING finger domain, C3HC4 (zinc finger)"/>
    <property type="match status" value="1"/>
</dbReference>
<keyword evidence="2" id="KW-0863">Zinc-finger</keyword>
<accession>A0ABD3CQN1</accession>
<proteinExistence type="predicted"/>
<keyword evidence="1" id="KW-0479">Metal-binding</keyword>
<dbReference type="PANTHER" id="PTHR33304:SF18">
    <property type="entry name" value="CHROMATIN REGULATOR PHD FAMILY-RELATED"/>
    <property type="match status" value="1"/>
</dbReference>
<comment type="caution">
    <text evidence="7">The sequence shown here is derived from an EMBL/GenBank/DDBJ whole genome shotgun (WGS) entry which is preliminary data.</text>
</comment>
<keyword evidence="5" id="KW-0804">Transcription</keyword>
<keyword evidence="8" id="KW-1185">Reference proteome</keyword>
<dbReference type="InterPro" id="IPR011011">
    <property type="entry name" value="Znf_FYVE_PHD"/>
</dbReference>
<evidence type="ECO:0000313" key="7">
    <source>
        <dbReference type="EMBL" id="KAL3631030.1"/>
    </source>
</evidence>
<name>A0ABD3CQN1_9LAMI</name>
<evidence type="ECO:0000259" key="6">
    <source>
        <dbReference type="Pfam" id="PF23121"/>
    </source>
</evidence>
<organism evidence="7 8">
    <name type="scientific">Castilleja foliolosa</name>
    <dbReference type="NCBI Taxonomy" id="1961234"/>
    <lineage>
        <taxon>Eukaryota</taxon>
        <taxon>Viridiplantae</taxon>
        <taxon>Streptophyta</taxon>
        <taxon>Embryophyta</taxon>
        <taxon>Tracheophyta</taxon>
        <taxon>Spermatophyta</taxon>
        <taxon>Magnoliopsida</taxon>
        <taxon>eudicotyledons</taxon>
        <taxon>Gunneridae</taxon>
        <taxon>Pentapetalae</taxon>
        <taxon>asterids</taxon>
        <taxon>lamiids</taxon>
        <taxon>Lamiales</taxon>
        <taxon>Orobanchaceae</taxon>
        <taxon>Pedicularideae</taxon>
        <taxon>Castillejinae</taxon>
        <taxon>Castilleja</taxon>
    </lineage>
</organism>
<reference evidence="8" key="1">
    <citation type="journal article" date="2024" name="IScience">
        <title>Strigolactones Initiate the Formation of Haustorium-like Structures in Castilleja.</title>
        <authorList>
            <person name="Buerger M."/>
            <person name="Peterson D."/>
            <person name="Chory J."/>
        </authorList>
    </citation>
    <scope>NUCLEOTIDE SEQUENCE [LARGE SCALE GENOMIC DNA]</scope>
</reference>
<dbReference type="Proteomes" id="UP001632038">
    <property type="component" value="Unassembled WGS sequence"/>
</dbReference>
<dbReference type="GO" id="GO:0008270">
    <property type="term" value="F:zinc ion binding"/>
    <property type="evidence" value="ECO:0007669"/>
    <property type="project" value="UniProtKB-KW"/>
</dbReference>
<dbReference type="InterPro" id="IPR049914">
    <property type="entry name" value="PHD1-3/5-6"/>
</dbReference>
<evidence type="ECO:0000256" key="2">
    <source>
        <dbReference type="ARBA" id="ARBA00022771"/>
    </source>
</evidence>
<dbReference type="AlphaFoldDB" id="A0ABD3CQN1"/>
<dbReference type="Pfam" id="PF23121">
    <property type="entry name" value="SPOC_AIPP2"/>
    <property type="match status" value="1"/>
</dbReference>
<evidence type="ECO:0000256" key="4">
    <source>
        <dbReference type="ARBA" id="ARBA00023015"/>
    </source>
</evidence>
<protein>
    <recommendedName>
        <fullName evidence="6">AIPP2-like SPOC-like domain-containing protein</fullName>
    </recommendedName>
</protein>
<evidence type="ECO:0000256" key="5">
    <source>
        <dbReference type="ARBA" id="ARBA00023163"/>
    </source>
</evidence>
<gene>
    <name evidence="7" type="ORF">CASFOL_024014</name>
</gene>
<dbReference type="InterPro" id="IPR056280">
    <property type="entry name" value="AIPP2-like_SPOC"/>
</dbReference>
<feature type="domain" description="AIPP2-like SPOC-like" evidence="6">
    <location>
        <begin position="105"/>
        <end position="234"/>
    </location>
</feature>
<dbReference type="EMBL" id="JAVIJP010000032">
    <property type="protein sequence ID" value="KAL3631030.1"/>
    <property type="molecule type" value="Genomic_DNA"/>
</dbReference>
<keyword evidence="3" id="KW-0862">Zinc</keyword>
<dbReference type="SUPFAM" id="SSF57903">
    <property type="entry name" value="FYVE/PHD zinc finger"/>
    <property type="match status" value="1"/>
</dbReference>
<dbReference type="InterPro" id="IPR013083">
    <property type="entry name" value="Znf_RING/FYVE/PHD"/>
</dbReference>
<keyword evidence="4" id="KW-0805">Transcription regulation</keyword>
<sequence length="241" mass="27505">MTEICLQCGDIGHKKKLIYCYRCTQSARHRYCMDVLPKSKHQKIRWLCEECDQSNCSKKPISENKSKGIIINNNNNSNFTYSYAGINEEKSGGGVHVEPLIRTVWSGMFNMICNDVSTEMRGVHAFLSSRACKKVIEAVALFQPVLRFEIVPRLHVWPKSFVKGMGPTDDNIGVYFFSFLAKQDDYDRLVFAMISDDLAMRACLGDAELLVFASTELPKGFWRFQGNLYLWGVFRGKQQGI</sequence>
<evidence type="ECO:0000256" key="3">
    <source>
        <dbReference type="ARBA" id="ARBA00022833"/>
    </source>
</evidence>